<organism evidence="2 3">
    <name type="scientific">Dreissena polymorpha</name>
    <name type="common">Zebra mussel</name>
    <name type="synonym">Mytilus polymorpha</name>
    <dbReference type="NCBI Taxonomy" id="45954"/>
    <lineage>
        <taxon>Eukaryota</taxon>
        <taxon>Metazoa</taxon>
        <taxon>Spiralia</taxon>
        <taxon>Lophotrochozoa</taxon>
        <taxon>Mollusca</taxon>
        <taxon>Bivalvia</taxon>
        <taxon>Autobranchia</taxon>
        <taxon>Heteroconchia</taxon>
        <taxon>Euheterodonta</taxon>
        <taxon>Imparidentia</taxon>
        <taxon>Neoheterodontei</taxon>
        <taxon>Myida</taxon>
        <taxon>Dreissenoidea</taxon>
        <taxon>Dreissenidae</taxon>
        <taxon>Dreissena</taxon>
    </lineage>
</organism>
<accession>A0A9D4NCZ4</accession>
<reference evidence="2" key="2">
    <citation type="submission" date="2020-11" db="EMBL/GenBank/DDBJ databases">
        <authorList>
            <person name="McCartney M.A."/>
            <person name="Auch B."/>
            <person name="Kono T."/>
            <person name="Mallez S."/>
            <person name="Becker A."/>
            <person name="Gohl D.M."/>
            <person name="Silverstein K.A.T."/>
            <person name="Koren S."/>
            <person name="Bechman K.B."/>
            <person name="Herman A."/>
            <person name="Abrahante J.E."/>
            <person name="Garbe J."/>
        </authorList>
    </citation>
    <scope>NUCLEOTIDE SEQUENCE</scope>
    <source>
        <strain evidence="2">Duluth1</strain>
        <tissue evidence="2">Whole animal</tissue>
    </source>
</reference>
<keyword evidence="1" id="KW-0812">Transmembrane</keyword>
<dbReference type="PANTHER" id="PTHR13551">
    <property type="entry name" value="BRAIN PROTEIN I3"/>
    <property type="match status" value="1"/>
</dbReference>
<feature type="transmembrane region" description="Helical" evidence="1">
    <location>
        <begin position="65"/>
        <end position="88"/>
    </location>
</feature>
<evidence type="ECO:0000313" key="3">
    <source>
        <dbReference type="Proteomes" id="UP000828390"/>
    </source>
</evidence>
<protein>
    <recommendedName>
        <fullName evidence="4">Brain protein I3</fullName>
    </recommendedName>
</protein>
<keyword evidence="1" id="KW-1133">Transmembrane helix</keyword>
<evidence type="ECO:0008006" key="4">
    <source>
        <dbReference type="Google" id="ProtNLM"/>
    </source>
</evidence>
<evidence type="ECO:0000313" key="2">
    <source>
        <dbReference type="EMBL" id="KAH3890997.1"/>
    </source>
</evidence>
<dbReference type="Pfam" id="PF10164">
    <property type="entry name" value="BRI3"/>
    <property type="match status" value="1"/>
</dbReference>
<dbReference type="AlphaFoldDB" id="A0A9D4NCZ4"/>
<evidence type="ECO:0000256" key="1">
    <source>
        <dbReference type="SAM" id="Phobius"/>
    </source>
</evidence>
<comment type="caution">
    <text evidence="2">The sequence shown here is derived from an EMBL/GenBank/DDBJ whole genome shotgun (WGS) entry which is preliminary data.</text>
</comment>
<sequence>MSQPPPAYPPYYNQPVYQQTPPGYNPTHMFMAQQSNQVVVVNNGGKSRVYPPGTCQRCGVQIGWSFTWCGILLCILFFTTGILCCLLMTEKRCDHCG</sequence>
<keyword evidence="1" id="KW-0472">Membrane</keyword>
<keyword evidence="3" id="KW-1185">Reference proteome</keyword>
<dbReference type="InterPro" id="IPR019317">
    <property type="entry name" value="BRI3"/>
</dbReference>
<name>A0A9D4NCZ4_DREPO</name>
<dbReference type="Proteomes" id="UP000828390">
    <property type="component" value="Unassembled WGS sequence"/>
</dbReference>
<reference evidence="2" key="1">
    <citation type="journal article" date="2019" name="bioRxiv">
        <title>The Genome of the Zebra Mussel, Dreissena polymorpha: A Resource for Invasive Species Research.</title>
        <authorList>
            <person name="McCartney M.A."/>
            <person name="Auch B."/>
            <person name="Kono T."/>
            <person name="Mallez S."/>
            <person name="Zhang Y."/>
            <person name="Obille A."/>
            <person name="Becker A."/>
            <person name="Abrahante J.E."/>
            <person name="Garbe J."/>
            <person name="Badalamenti J.P."/>
            <person name="Herman A."/>
            <person name="Mangelson H."/>
            <person name="Liachko I."/>
            <person name="Sullivan S."/>
            <person name="Sone E.D."/>
            <person name="Koren S."/>
            <person name="Silverstein K.A.T."/>
            <person name="Beckman K.B."/>
            <person name="Gohl D.M."/>
        </authorList>
    </citation>
    <scope>NUCLEOTIDE SEQUENCE</scope>
    <source>
        <strain evidence="2">Duluth1</strain>
        <tissue evidence="2">Whole animal</tissue>
    </source>
</reference>
<gene>
    <name evidence="2" type="ORF">DPMN_015088</name>
</gene>
<proteinExistence type="predicted"/>
<dbReference type="EMBL" id="JAIWYP010000001">
    <property type="protein sequence ID" value="KAH3890997.1"/>
    <property type="molecule type" value="Genomic_DNA"/>
</dbReference>